<proteinExistence type="predicted"/>
<dbReference type="AlphaFoldDB" id="D6WN49"/>
<gene>
    <name evidence="4" type="primary">AUGUSTUS-3.0.2_10932</name>
    <name evidence="4" type="ORF">TcasGA2_TC010932</name>
</gene>
<dbReference type="GO" id="GO:0006508">
    <property type="term" value="P:proteolysis"/>
    <property type="evidence" value="ECO:0007669"/>
    <property type="project" value="UniProtKB-KW"/>
</dbReference>
<dbReference type="Proteomes" id="UP000007266">
    <property type="component" value="Linkage group 5"/>
</dbReference>
<dbReference type="GO" id="GO:0004252">
    <property type="term" value="F:serine-type endopeptidase activity"/>
    <property type="evidence" value="ECO:0007669"/>
    <property type="project" value="InterPro"/>
</dbReference>
<dbReference type="GO" id="GO:0005615">
    <property type="term" value="C:extracellular space"/>
    <property type="evidence" value="ECO:0000318"/>
    <property type="project" value="GO_Central"/>
</dbReference>
<dbReference type="Pfam" id="PF00089">
    <property type="entry name" value="Trypsin"/>
    <property type="match status" value="1"/>
</dbReference>
<dbReference type="InterPro" id="IPR001254">
    <property type="entry name" value="Trypsin_dom"/>
</dbReference>
<dbReference type="GO" id="GO:0045087">
    <property type="term" value="P:innate immune response"/>
    <property type="evidence" value="ECO:0000318"/>
    <property type="project" value="GO_Central"/>
</dbReference>
<dbReference type="InterPro" id="IPR001314">
    <property type="entry name" value="Peptidase_S1A"/>
</dbReference>
<dbReference type="PROSITE" id="PS50240">
    <property type="entry name" value="TRYPSIN_DOM"/>
    <property type="match status" value="1"/>
</dbReference>
<dbReference type="PhylomeDB" id="D6WN49"/>
<evidence type="ECO:0000256" key="2">
    <source>
        <dbReference type="SAM" id="SignalP"/>
    </source>
</evidence>
<keyword evidence="4" id="KW-0645">Protease</keyword>
<keyword evidence="1" id="KW-1015">Disulfide bond</keyword>
<protein>
    <submittedName>
        <fullName evidence="4">Serine protease H113</fullName>
    </submittedName>
</protein>
<dbReference type="Gene3D" id="2.40.10.10">
    <property type="entry name" value="Trypsin-like serine proteases"/>
    <property type="match status" value="2"/>
</dbReference>
<evidence type="ECO:0000256" key="1">
    <source>
        <dbReference type="ARBA" id="ARBA00023157"/>
    </source>
</evidence>
<dbReference type="SUPFAM" id="SSF50494">
    <property type="entry name" value="Trypsin-like serine proteases"/>
    <property type="match status" value="1"/>
</dbReference>
<feature type="domain" description="Peptidase S1" evidence="3">
    <location>
        <begin position="34"/>
        <end position="266"/>
    </location>
</feature>
<dbReference type="eggNOG" id="KOG3627">
    <property type="taxonomic scope" value="Eukaryota"/>
</dbReference>
<dbReference type="HOGENOM" id="CLU_006842_7_4_1"/>
<dbReference type="PANTHER" id="PTHR24260:SF136">
    <property type="entry name" value="GH08193P-RELATED"/>
    <property type="match status" value="1"/>
</dbReference>
<reference evidence="4 5" key="1">
    <citation type="journal article" date="2008" name="Nature">
        <title>The genome of the model beetle and pest Tribolium castaneum.</title>
        <authorList>
            <consortium name="Tribolium Genome Sequencing Consortium"/>
            <person name="Richards S."/>
            <person name="Gibbs R.A."/>
            <person name="Weinstock G.M."/>
            <person name="Brown S.J."/>
            <person name="Denell R."/>
            <person name="Beeman R.W."/>
            <person name="Gibbs R."/>
            <person name="Beeman R.W."/>
            <person name="Brown S.J."/>
            <person name="Bucher G."/>
            <person name="Friedrich M."/>
            <person name="Grimmelikhuijzen C.J."/>
            <person name="Klingler M."/>
            <person name="Lorenzen M."/>
            <person name="Richards S."/>
            <person name="Roth S."/>
            <person name="Schroder R."/>
            <person name="Tautz D."/>
            <person name="Zdobnov E.M."/>
            <person name="Muzny D."/>
            <person name="Gibbs R.A."/>
            <person name="Weinstock G.M."/>
            <person name="Attaway T."/>
            <person name="Bell S."/>
            <person name="Buhay C.J."/>
            <person name="Chandrabose M.N."/>
            <person name="Chavez D."/>
            <person name="Clerk-Blankenburg K.P."/>
            <person name="Cree A."/>
            <person name="Dao M."/>
            <person name="Davis C."/>
            <person name="Chacko J."/>
            <person name="Dinh H."/>
            <person name="Dugan-Rocha S."/>
            <person name="Fowler G."/>
            <person name="Garner T.T."/>
            <person name="Garnes J."/>
            <person name="Gnirke A."/>
            <person name="Hawes A."/>
            <person name="Hernandez J."/>
            <person name="Hines S."/>
            <person name="Holder M."/>
            <person name="Hume J."/>
            <person name="Jhangiani S.N."/>
            <person name="Joshi V."/>
            <person name="Khan Z.M."/>
            <person name="Jackson L."/>
            <person name="Kovar C."/>
            <person name="Kowis A."/>
            <person name="Lee S."/>
            <person name="Lewis L.R."/>
            <person name="Margolis J."/>
            <person name="Morgan M."/>
            <person name="Nazareth L.V."/>
            <person name="Nguyen N."/>
            <person name="Okwuonu G."/>
            <person name="Parker D."/>
            <person name="Richards S."/>
            <person name="Ruiz S.J."/>
            <person name="Santibanez J."/>
            <person name="Savard J."/>
            <person name="Scherer S.E."/>
            <person name="Schneider B."/>
            <person name="Sodergren E."/>
            <person name="Tautz D."/>
            <person name="Vattahil S."/>
            <person name="Villasana D."/>
            <person name="White C.S."/>
            <person name="Wright R."/>
            <person name="Park Y."/>
            <person name="Beeman R.W."/>
            <person name="Lord J."/>
            <person name="Oppert B."/>
            <person name="Lorenzen M."/>
            <person name="Brown S."/>
            <person name="Wang L."/>
            <person name="Savard J."/>
            <person name="Tautz D."/>
            <person name="Richards S."/>
            <person name="Weinstock G."/>
            <person name="Gibbs R.A."/>
            <person name="Liu Y."/>
            <person name="Worley K."/>
            <person name="Weinstock G."/>
            <person name="Elsik C.G."/>
            <person name="Reese J.T."/>
            <person name="Elhaik E."/>
            <person name="Landan G."/>
            <person name="Graur D."/>
            <person name="Arensburger P."/>
            <person name="Atkinson P."/>
            <person name="Beeman R.W."/>
            <person name="Beidler J."/>
            <person name="Brown S.J."/>
            <person name="Demuth J.P."/>
            <person name="Drury D.W."/>
            <person name="Du Y.Z."/>
            <person name="Fujiwara H."/>
            <person name="Lorenzen M."/>
            <person name="Maselli V."/>
            <person name="Osanai M."/>
            <person name="Park Y."/>
            <person name="Robertson H.M."/>
            <person name="Tu Z."/>
            <person name="Wang J.J."/>
            <person name="Wang S."/>
            <person name="Richards S."/>
            <person name="Song H."/>
            <person name="Zhang L."/>
            <person name="Sodergren E."/>
            <person name="Werner D."/>
            <person name="Stanke M."/>
            <person name="Morgenstern B."/>
            <person name="Solovyev V."/>
            <person name="Kosarev P."/>
            <person name="Brown G."/>
            <person name="Chen H.C."/>
            <person name="Ermolaeva O."/>
            <person name="Hlavina W."/>
            <person name="Kapustin Y."/>
            <person name="Kiryutin B."/>
            <person name="Kitts P."/>
            <person name="Maglott D."/>
            <person name="Pruitt K."/>
            <person name="Sapojnikov V."/>
            <person name="Souvorov A."/>
            <person name="Mackey A.J."/>
            <person name="Waterhouse R.M."/>
            <person name="Wyder S."/>
            <person name="Zdobnov E.M."/>
            <person name="Zdobnov E.M."/>
            <person name="Wyder S."/>
            <person name="Kriventseva E.V."/>
            <person name="Kadowaki T."/>
            <person name="Bork P."/>
            <person name="Aranda M."/>
            <person name="Bao R."/>
            <person name="Beermann A."/>
            <person name="Berns N."/>
            <person name="Bolognesi R."/>
            <person name="Bonneton F."/>
            <person name="Bopp D."/>
            <person name="Brown S.J."/>
            <person name="Bucher G."/>
            <person name="Butts T."/>
            <person name="Chaumot A."/>
            <person name="Denell R.E."/>
            <person name="Ferrier D.E."/>
            <person name="Friedrich M."/>
            <person name="Gordon C.M."/>
            <person name="Jindra M."/>
            <person name="Klingler M."/>
            <person name="Lan Q."/>
            <person name="Lattorff H.M."/>
            <person name="Laudet V."/>
            <person name="von Levetsow C."/>
            <person name="Liu Z."/>
            <person name="Lutz R."/>
            <person name="Lynch J.A."/>
            <person name="da Fonseca R.N."/>
            <person name="Posnien N."/>
            <person name="Reuter R."/>
            <person name="Roth S."/>
            <person name="Savard J."/>
            <person name="Schinko J.B."/>
            <person name="Schmitt C."/>
            <person name="Schoppmeier M."/>
            <person name="Schroder R."/>
            <person name="Shippy T.D."/>
            <person name="Simonnet F."/>
            <person name="Marques-Souza H."/>
            <person name="Tautz D."/>
            <person name="Tomoyasu Y."/>
            <person name="Trauner J."/>
            <person name="Van der Zee M."/>
            <person name="Vervoort M."/>
            <person name="Wittkopp N."/>
            <person name="Wimmer E.A."/>
            <person name="Yang X."/>
            <person name="Jones A.K."/>
            <person name="Sattelle D.B."/>
            <person name="Ebert P.R."/>
            <person name="Nelson D."/>
            <person name="Scott J.G."/>
            <person name="Beeman R.W."/>
            <person name="Muthukrishnan S."/>
            <person name="Kramer K.J."/>
            <person name="Arakane Y."/>
            <person name="Beeman R.W."/>
            <person name="Zhu Q."/>
            <person name="Hogenkamp D."/>
            <person name="Dixit R."/>
            <person name="Oppert B."/>
            <person name="Jiang H."/>
            <person name="Zou Z."/>
            <person name="Marshall J."/>
            <person name="Elpidina E."/>
            <person name="Vinokurov K."/>
            <person name="Oppert C."/>
            <person name="Zou Z."/>
            <person name="Evans J."/>
            <person name="Lu Z."/>
            <person name="Zhao P."/>
            <person name="Sumathipala N."/>
            <person name="Altincicek B."/>
            <person name="Vilcinskas A."/>
            <person name="Williams M."/>
            <person name="Hultmark D."/>
            <person name="Hetru C."/>
            <person name="Jiang H."/>
            <person name="Grimmelikhuijzen C.J."/>
            <person name="Hauser F."/>
            <person name="Cazzamali G."/>
            <person name="Williamson M."/>
            <person name="Park Y."/>
            <person name="Li B."/>
            <person name="Tanaka Y."/>
            <person name="Predel R."/>
            <person name="Neupert S."/>
            <person name="Schachtner J."/>
            <person name="Verleyen P."/>
            <person name="Raible F."/>
            <person name="Bork P."/>
            <person name="Friedrich M."/>
            <person name="Walden K.K."/>
            <person name="Robertson H.M."/>
            <person name="Angeli S."/>
            <person name="Foret S."/>
            <person name="Bucher G."/>
            <person name="Schuetz S."/>
            <person name="Maleszka R."/>
            <person name="Wimmer E.A."/>
            <person name="Beeman R.W."/>
            <person name="Lorenzen M."/>
            <person name="Tomoyasu Y."/>
            <person name="Miller S.C."/>
            <person name="Grossmann D."/>
            <person name="Bucher G."/>
        </authorList>
    </citation>
    <scope>NUCLEOTIDE SEQUENCE [LARGE SCALE GENOMIC DNA]</scope>
    <source>
        <strain evidence="4 5">Georgia GA2</strain>
    </source>
</reference>
<dbReference type="InterPro" id="IPR018114">
    <property type="entry name" value="TRYPSIN_HIS"/>
</dbReference>
<dbReference type="InParanoid" id="D6WN49"/>
<accession>D6WN49</accession>
<keyword evidence="5" id="KW-1185">Reference proteome</keyword>
<keyword evidence="4" id="KW-0378">Hydrolase</keyword>
<evidence type="ECO:0000313" key="5">
    <source>
        <dbReference type="Proteomes" id="UP000007266"/>
    </source>
</evidence>
<organism evidence="4 5">
    <name type="scientific">Tribolium castaneum</name>
    <name type="common">Red flour beetle</name>
    <dbReference type="NCBI Taxonomy" id="7070"/>
    <lineage>
        <taxon>Eukaryota</taxon>
        <taxon>Metazoa</taxon>
        <taxon>Ecdysozoa</taxon>
        <taxon>Arthropoda</taxon>
        <taxon>Hexapoda</taxon>
        <taxon>Insecta</taxon>
        <taxon>Pterygota</taxon>
        <taxon>Neoptera</taxon>
        <taxon>Endopterygota</taxon>
        <taxon>Coleoptera</taxon>
        <taxon>Polyphaga</taxon>
        <taxon>Cucujiformia</taxon>
        <taxon>Tenebrionidae</taxon>
        <taxon>Tenebrionidae incertae sedis</taxon>
        <taxon>Tribolium</taxon>
    </lineage>
</organism>
<feature type="chain" id="PRO_5003089613" evidence="2">
    <location>
        <begin position="24"/>
        <end position="269"/>
    </location>
</feature>
<dbReference type="InterPro" id="IPR051333">
    <property type="entry name" value="CLIP_Serine_Protease"/>
</dbReference>
<dbReference type="EMBL" id="KQ971342">
    <property type="protein sequence ID" value="EFA04551.1"/>
    <property type="molecule type" value="Genomic_DNA"/>
</dbReference>
<evidence type="ECO:0000259" key="3">
    <source>
        <dbReference type="PROSITE" id="PS50240"/>
    </source>
</evidence>
<dbReference type="PRINTS" id="PR00722">
    <property type="entry name" value="CHYMOTRYPSIN"/>
</dbReference>
<reference evidence="4 5" key="2">
    <citation type="journal article" date="2010" name="Nucleic Acids Res.">
        <title>BeetleBase in 2010: revisions to provide comprehensive genomic information for Tribolium castaneum.</title>
        <authorList>
            <person name="Kim H.S."/>
            <person name="Murphy T."/>
            <person name="Xia J."/>
            <person name="Caragea D."/>
            <person name="Park Y."/>
            <person name="Beeman R.W."/>
            <person name="Lorenzen M.D."/>
            <person name="Butcher S."/>
            <person name="Manak J.R."/>
            <person name="Brown S.J."/>
        </authorList>
    </citation>
    <scope>GENOME REANNOTATION</scope>
    <source>
        <strain evidence="4 5">Georgia GA2</strain>
    </source>
</reference>
<dbReference type="CDD" id="cd00190">
    <property type="entry name" value="Tryp_SPc"/>
    <property type="match status" value="1"/>
</dbReference>
<feature type="signal peptide" evidence="2">
    <location>
        <begin position="1"/>
        <end position="23"/>
    </location>
</feature>
<sequence length="269" mass="29563">MNTFKIVSCLILLYNFNSVVISSQQLSNHKSARIVGGDTAKAGQFPFSAAIYVQTATSTIFCGGSLIDNQWILTAAHCVDGAILFTIRLGSNSLSSNDPNRQTLASSHYVLHPKYNPTTLENNIGLIRLRQPIQYTDYIKPIELTNRDVQMYDHLTAIGWGQTSDSETGLSDDLQYVSLITITNEECKNVFGYQISSDMVCATGNYIEGTCLGDIGSPLIEHIYNPQSVRHAGVSSFISGNGCDQPHPSGYTRTYLYLDWIANVTSEVL</sequence>
<dbReference type="InterPro" id="IPR043504">
    <property type="entry name" value="Peptidase_S1_PA_chymotrypsin"/>
</dbReference>
<dbReference type="SMART" id="SM00020">
    <property type="entry name" value="Tryp_SPc"/>
    <property type="match status" value="1"/>
</dbReference>
<name>D6WN49_TRICA</name>
<dbReference type="MEROPS" id="S01.478"/>
<dbReference type="PANTHER" id="PTHR24260">
    <property type="match status" value="1"/>
</dbReference>
<dbReference type="FunFam" id="2.40.10.10:FF:000004">
    <property type="entry name" value="Tryptase gamma 1"/>
    <property type="match status" value="1"/>
</dbReference>
<keyword evidence="2" id="KW-0732">Signal</keyword>
<evidence type="ECO:0000313" key="4">
    <source>
        <dbReference type="EMBL" id="EFA04551.1"/>
    </source>
</evidence>
<dbReference type="STRING" id="7070.D6WN49"/>
<dbReference type="InterPro" id="IPR009003">
    <property type="entry name" value="Peptidase_S1_PA"/>
</dbReference>
<dbReference type="OMA" id="WNANTMD"/>
<dbReference type="PROSITE" id="PS00134">
    <property type="entry name" value="TRYPSIN_HIS"/>
    <property type="match status" value="1"/>
</dbReference>